<reference evidence="3 4" key="1">
    <citation type="journal article" date="2017" name="Curr. Biol.">
        <title>The Evolution of Venom by Co-option of Single-Copy Genes.</title>
        <authorList>
            <person name="Martinson E.O."/>
            <person name="Mrinalini"/>
            <person name="Kelkar Y.D."/>
            <person name="Chang C.H."/>
            <person name="Werren J.H."/>
        </authorList>
    </citation>
    <scope>NUCLEOTIDE SEQUENCE [LARGE SCALE GENOMIC DNA]</scope>
    <source>
        <strain evidence="3 4">Alberta</strain>
        <tissue evidence="3">Whole body</tissue>
    </source>
</reference>
<dbReference type="PROSITE" id="PS50144">
    <property type="entry name" value="MATH"/>
    <property type="match status" value="1"/>
</dbReference>
<sequence>MAAEVTGIIKTILNVSTICSKFDWEIDKFSTRILKVGEYLESPKFIGVKNDAIDMEWCLRLFPNGQRESVKEYLSIFVAFLTYARIEAVVTITFFDKEGKAMVTKTADPHVFFKDETWGYSNFTPRKFVTSSVNGMLKNDKLRIGCEVTYKITNQEVKDSVLIQLLDEYEDLFTTSHLSDVTLVSEGKELKAHKCILAKSSSVFAAMFNTDMTEKQTNVVQITDIKYDVLMEMIRFIYAGKINNIEAIAGDLAIAADKYALDGLKNICEDKMFQILNINNVINYVQLANTLRMVKLKAKAIQFIVRNARYVGNRPEFRSLPHDIVFEIYTARTMAYMMDAEIEKATEQGSEDQGDRDVSCLVDQCAALRINEVEISDVISLHCILEGKSVNAHKRILAQCSPVFATLFNAEMNKSIIAITDVRYQVLVEMIRFIYARKVRYDDDLLVELATAAHTYGVNGLKIMCEERLIKLLNVDNVIGCTQLADRLCMVELKKKSIEFIINNAREIGAKPESQLLPRDVLIEVLRSLVNQE</sequence>
<evidence type="ECO:0000259" key="2">
    <source>
        <dbReference type="PROSITE" id="PS50144"/>
    </source>
</evidence>
<dbReference type="Pfam" id="PF22486">
    <property type="entry name" value="MATH_2"/>
    <property type="match status" value="1"/>
</dbReference>
<dbReference type="InterPro" id="IPR002083">
    <property type="entry name" value="MATH/TRAF_dom"/>
</dbReference>
<dbReference type="EMBL" id="NNAY01004819">
    <property type="protein sequence ID" value="OXU17372.1"/>
    <property type="molecule type" value="Genomic_DNA"/>
</dbReference>
<gene>
    <name evidence="3" type="ORF">TSAR_005231</name>
</gene>
<dbReference type="Pfam" id="PF00651">
    <property type="entry name" value="BTB"/>
    <property type="match status" value="2"/>
</dbReference>
<accession>A0A232EGC4</accession>
<dbReference type="CDD" id="cd14733">
    <property type="entry name" value="BACK"/>
    <property type="match status" value="2"/>
</dbReference>
<dbReference type="PROSITE" id="PS50097">
    <property type="entry name" value="BTB"/>
    <property type="match status" value="2"/>
</dbReference>
<proteinExistence type="predicted"/>
<feature type="domain" description="MATH" evidence="2">
    <location>
        <begin position="19"/>
        <end position="148"/>
    </location>
</feature>
<dbReference type="InterPro" id="IPR011333">
    <property type="entry name" value="SKP1/BTB/POZ_sf"/>
</dbReference>
<dbReference type="Proteomes" id="UP000215335">
    <property type="component" value="Unassembled WGS sequence"/>
</dbReference>
<dbReference type="FunFam" id="3.30.710.10:FF:000159">
    <property type="entry name" value="Speckle-type POZ protein B"/>
    <property type="match status" value="1"/>
</dbReference>
<dbReference type="InterPro" id="IPR000210">
    <property type="entry name" value="BTB/POZ_dom"/>
</dbReference>
<feature type="domain" description="BTB" evidence="1">
    <location>
        <begin position="179"/>
        <end position="246"/>
    </location>
</feature>
<dbReference type="InterPro" id="IPR008974">
    <property type="entry name" value="TRAF-like"/>
</dbReference>
<evidence type="ECO:0000313" key="3">
    <source>
        <dbReference type="EMBL" id="OXU17372.1"/>
    </source>
</evidence>
<dbReference type="PANTHER" id="PTHR24413">
    <property type="entry name" value="SPECKLE-TYPE POZ PROTEIN"/>
    <property type="match status" value="1"/>
</dbReference>
<protein>
    <recommendedName>
        <fullName evidence="5">BTB domain-containing protein</fullName>
    </recommendedName>
</protein>
<evidence type="ECO:0000313" key="4">
    <source>
        <dbReference type="Proteomes" id="UP000215335"/>
    </source>
</evidence>
<dbReference type="Gene3D" id="2.60.210.10">
    <property type="entry name" value="Apoptosis, Tumor Necrosis Factor Receptor Associated Protein 2, Chain A"/>
    <property type="match status" value="1"/>
</dbReference>
<dbReference type="SUPFAM" id="SSF49599">
    <property type="entry name" value="TRAF domain-like"/>
    <property type="match status" value="1"/>
</dbReference>
<keyword evidence="4" id="KW-1185">Reference proteome</keyword>
<dbReference type="Gene3D" id="6.10.250.3030">
    <property type="match status" value="1"/>
</dbReference>
<dbReference type="SUPFAM" id="SSF54695">
    <property type="entry name" value="POZ domain"/>
    <property type="match status" value="2"/>
</dbReference>
<name>A0A232EGC4_9HYME</name>
<feature type="domain" description="BTB" evidence="1">
    <location>
        <begin position="376"/>
        <end position="443"/>
    </location>
</feature>
<dbReference type="GO" id="GO:0030163">
    <property type="term" value="P:protein catabolic process"/>
    <property type="evidence" value="ECO:0007669"/>
    <property type="project" value="UniProtKB-ARBA"/>
</dbReference>
<dbReference type="STRING" id="543379.A0A232EGC4"/>
<dbReference type="Gene3D" id="3.30.710.10">
    <property type="entry name" value="Potassium Channel Kv1.1, Chain A"/>
    <property type="match status" value="2"/>
</dbReference>
<evidence type="ECO:0000259" key="1">
    <source>
        <dbReference type="PROSITE" id="PS50097"/>
    </source>
</evidence>
<dbReference type="SMART" id="SM00225">
    <property type="entry name" value="BTB"/>
    <property type="match status" value="2"/>
</dbReference>
<organism evidence="3 4">
    <name type="scientific">Trichomalopsis sarcophagae</name>
    <dbReference type="NCBI Taxonomy" id="543379"/>
    <lineage>
        <taxon>Eukaryota</taxon>
        <taxon>Metazoa</taxon>
        <taxon>Ecdysozoa</taxon>
        <taxon>Arthropoda</taxon>
        <taxon>Hexapoda</taxon>
        <taxon>Insecta</taxon>
        <taxon>Pterygota</taxon>
        <taxon>Neoptera</taxon>
        <taxon>Endopterygota</taxon>
        <taxon>Hymenoptera</taxon>
        <taxon>Apocrita</taxon>
        <taxon>Proctotrupomorpha</taxon>
        <taxon>Chalcidoidea</taxon>
        <taxon>Pteromalidae</taxon>
        <taxon>Pteromalinae</taxon>
        <taxon>Trichomalopsis</taxon>
    </lineage>
</organism>
<evidence type="ECO:0008006" key="5">
    <source>
        <dbReference type="Google" id="ProtNLM"/>
    </source>
</evidence>
<comment type="caution">
    <text evidence="3">The sequence shown here is derived from an EMBL/GenBank/DDBJ whole genome shotgun (WGS) entry which is preliminary data.</text>
</comment>
<dbReference type="AlphaFoldDB" id="A0A232EGC4"/>